<sequence length="367" mass="41788">MASPFSLSSLLFLTALLATLFSSVTAQTWTACNPTEKDNCPRNPALSTTYQVNFTDTLNEVIWNITNGKLDYHDKDTSFSIKEKLDSPTIQSRFYIFFGRLEVIMKAALGRGVVSSIVLQSEDLDEIDWEWVGGDTTHVQTNYYGKGNRTLADRGGIHEVDAPMEKFHNYTIDWTAERLQWWVNNDLIRTLTYDQALGGRNYPQTPMTVRLGIWPGGDPKNEKGTIEWAGGEVDYSKVPYFMTVKQLKVQDYSTGKEYEWTDRSGTWQSIKVHNGTSYLEKEVHKPPPKSMSQKWRELPSGTKIAICASVGGVALIGLLVLILCCIKQRRAGRREHILQESKFTTQQNEVITLQSQWKSHQYQQIRT</sequence>
<evidence type="ECO:0000313" key="19">
    <source>
        <dbReference type="EMBL" id="EEH40487.1"/>
    </source>
</evidence>
<evidence type="ECO:0000259" key="18">
    <source>
        <dbReference type="PROSITE" id="PS51762"/>
    </source>
</evidence>
<organism evidence="19 20">
    <name type="scientific">Paracoccidioides lutzii (strain ATCC MYA-826 / Pb01)</name>
    <name type="common">Paracoccidioides brasiliensis</name>
    <dbReference type="NCBI Taxonomy" id="502779"/>
    <lineage>
        <taxon>Eukaryota</taxon>
        <taxon>Fungi</taxon>
        <taxon>Dikarya</taxon>
        <taxon>Ascomycota</taxon>
        <taxon>Pezizomycotina</taxon>
        <taxon>Eurotiomycetes</taxon>
        <taxon>Eurotiomycetidae</taxon>
        <taxon>Onygenales</taxon>
        <taxon>Ajellomycetaceae</taxon>
        <taxon>Paracoccidioides</taxon>
    </lineage>
</organism>
<feature type="domain" description="GH16" evidence="18">
    <location>
        <begin position="35"/>
        <end position="244"/>
    </location>
</feature>
<dbReference type="AlphaFoldDB" id="C1GV69"/>
<evidence type="ECO:0000256" key="11">
    <source>
        <dbReference type="ARBA" id="ARBA00023180"/>
    </source>
</evidence>
<evidence type="ECO:0000313" key="20">
    <source>
        <dbReference type="Proteomes" id="UP000002059"/>
    </source>
</evidence>
<evidence type="ECO:0000256" key="17">
    <source>
        <dbReference type="SAM" id="SignalP"/>
    </source>
</evidence>
<comment type="subcellular location">
    <subcellularLocation>
        <location evidence="3">Membrane</location>
    </subcellularLocation>
    <subcellularLocation>
        <location evidence="2">Secreted</location>
        <location evidence="2">Cell wall</location>
    </subcellularLocation>
</comment>
<dbReference type="SUPFAM" id="SSF49899">
    <property type="entry name" value="Concanavalin A-like lectins/glucanases"/>
    <property type="match status" value="1"/>
</dbReference>
<dbReference type="OrthoDB" id="4781at2759"/>
<keyword evidence="5" id="KW-0134">Cell wall</keyword>
<evidence type="ECO:0000256" key="2">
    <source>
        <dbReference type="ARBA" id="ARBA00004191"/>
    </source>
</evidence>
<evidence type="ECO:0000256" key="4">
    <source>
        <dbReference type="ARBA" id="ARBA00012729"/>
    </source>
</evidence>
<evidence type="ECO:0000256" key="12">
    <source>
        <dbReference type="ARBA" id="ARBA00023295"/>
    </source>
</evidence>
<dbReference type="GO" id="GO:0016020">
    <property type="term" value="C:membrane"/>
    <property type="evidence" value="ECO:0007669"/>
    <property type="project" value="UniProtKB-SubCell"/>
</dbReference>
<evidence type="ECO:0000256" key="3">
    <source>
        <dbReference type="ARBA" id="ARBA00004370"/>
    </source>
</evidence>
<proteinExistence type="inferred from homology"/>
<feature type="transmembrane region" description="Helical" evidence="16">
    <location>
        <begin position="303"/>
        <end position="326"/>
    </location>
</feature>
<keyword evidence="12" id="KW-0326">Glycosidase</keyword>
<evidence type="ECO:0000256" key="1">
    <source>
        <dbReference type="ARBA" id="ARBA00000822"/>
    </source>
</evidence>
<evidence type="ECO:0000256" key="13">
    <source>
        <dbReference type="ARBA" id="ARBA00023316"/>
    </source>
</evidence>
<dbReference type="HOGENOM" id="CLU_027506_1_1_1"/>
<accession>C1GV69</accession>
<dbReference type="InterPro" id="IPR000757">
    <property type="entry name" value="Beta-glucanase-like"/>
</dbReference>
<dbReference type="PANTHER" id="PTHR10963">
    <property type="entry name" value="GLYCOSYL HYDROLASE-RELATED"/>
    <property type="match status" value="1"/>
</dbReference>
<dbReference type="GO" id="GO:0005975">
    <property type="term" value="P:carbohydrate metabolic process"/>
    <property type="evidence" value="ECO:0007669"/>
    <property type="project" value="InterPro"/>
</dbReference>
<feature type="chain" id="PRO_5002910120" description="chitinase" evidence="17">
    <location>
        <begin position="27"/>
        <end position="367"/>
    </location>
</feature>
<evidence type="ECO:0000256" key="7">
    <source>
        <dbReference type="ARBA" id="ARBA00022679"/>
    </source>
</evidence>
<keyword evidence="16" id="KW-0812">Transmembrane</keyword>
<dbReference type="InterPro" id="IPR050546">
    <property type="entry name" value="Glycosyl_Hydrlase_16"/>
</dbReference>
<keyword evidence="11" id="KW-0325">Glycoprotein</keyword>
<dbReference type="CDD" id="cd02183">
    <property type="entry name" value="GH16_fungal_CRH1_transglycosylase"/>
    <property type="match status" value="1"/>
</dbReference>
<evidence type="ECO:0000256" key="16">
    <source>
        <dbReference type="SAM" id="Phobius"/>
    </source>
</evidence>
<comment type="function">
    <text evidence="15">Dual chitinase/transglycosylase that plays a role in cell wall architecture. Chitinase and transglycosylase activities are coupled. Required for the polysaccharide cross-linking at the septa and the cell wall. More specifically, transfers chitin to 1,6-beta-glucan in the cell wall.</text>
</comment>
<dbReference type="EMBL" id="KN293996">
    <property type="protein sequence ID" value="EEH40487.1"/>
    <property type="molecule type" value="Genomic_DNA"/>
</dbReference>
<dbReference type="GO" id="GO:0016757">
    <property type="term" value="F:glycosyltransferase activity"/>
    <property type="evidence" value="ECO:0007669"/>
    <property type="project" value="UniProtKB-KW"/>
</dbReference>
<dbReference type="Gene3D" id="2.60.120.200">
    <property type="match status" value="1"/>
</dbReference>
<dbReference type="KEGG" id="pbl:PAAG_02542"/>
<dbReference type="Proteomes" id="UP000002059">
    <property type="component" value="Partially assembled WGS sequence"/>
</dbReference>
<feature type="signal peptide" evidence="17">
    <location>
        <begin position="1"/>
        <end position="26"/>
    </location>
</feature>
<protein>
    <recommendedName>
        <fullName evidence="4">chitinase</fullName>
        <ecNumber evidence="4">3.2.1.14</ecNumber>
    </recommendedName>
</protein>
<evidence type="ECO:0000256" key="10">
    <source>
        <dbReference type="ARBA" id="ARBA00023136"/>
    </source>
</evidence>
<comment type="similarity">
    <text evidence="14">Belongs to the glycosyl hydrolase 16 family. CRH1 subfamily.</text>
</comment>
<dbReference type="GO" id="GO:0009277">
    <property type="term" value="C:fungal-type cell wall"/>
    <property type="evidence" value="ECO:0007669"/>
    <property type="project" value="TreeGrafter"/>
</dbReference>
<comment type="catalytic activity">
    <reaction evidence="1">
        <text>Random endo-hydrolysis of N-acetyl-beta-D-glucosaminide (1-&gt;4)-beta-linkages in chitin and chitodextrins.</text>
        <dbReference type="EC" id="3.2.1.14"/>
    </reaction>
</comment>
<dbReference type="eggNOG" id="ENOG502QVQI">
    <property type="taxonomic scope" value="Eukaryota"/>
</dbReference>
<dbReference type="GO" id="GO:0008843">
    <property type="term" value="F:endochitinase activity"/>
    <property type="evidence" value="ECO:0007669"/>
    <property type="project" value="UniProtKB-EC"/>
</dbReference>
<keyword evidence="6" id="KW-0328">Glycosyltransferase</keyword>
<reference evidence="19 20" key="1">
    <citation type="journal article" date="2011" name="PLoS Genet.">
        <title>Comparative genomic analysis of human fungal pathogens causing paracoccidioidomycosis.</title>
        <authorList>
            <person name="Desjardins C.A."/>
            <person name="Champion M.D."/>
            <person name="Holder J.W."/>
            <person name="Muszewska A."/>
            <person name="Goldberg J."/>
            <person name="Bailao A.M."/>
            <person name="Brigido M.M."/>
            <person name="Ferreira M.E."/>
            <person name="Garcia A.M."/>
            <person name="Grynberg M."/>
            <person name="Gujja S."/>
            <person name="Heiman D.I."/>
            <person name="Henn M.R."/>
            <person name="Kodira C.D."/>
            <person name="Leon-Narvaez H."/>
            <person name="Longo L.V."/>
            <person name="Ma L.J."/>
            <person name="Malavazi I."/>
            <person name="Matsuo A.L."/>
            <person name="Morais F.V."/>
            <person name="Pereira M."/>
            <person name="Rodriguez-Brito S."/>
            <person name="Sakthikumar S."/>
            <person name="Salem-Izacc S.M."/>
            <person name="Sykes S.M."/>
            <person name="Teixeira M.M."/>
            <person name="Vallejo M.C."/>
            <person name="Walter M.E."/>
            <person name="Yandava C."/>
            <person name="Young S."/>
            <person name="Zeng Q."/>
            <person name="Zucker J."/>
            <person name="Felipe M.S."/>
            <person name="Goldman G.H."/>
            <person name="Haas B.J."/>
            <person name="McEwen J.G."/>
            <person name="Nino-Vega G."/>
            <person name="Puccia R."/>
            <person name="San-Blas G."/>
            <person name="Soares C.M."/>
            <person name="Birren B.W."/>
            <person name="Cuomo C.A."/>
        </authorList>
    </citation>
    <scope>NUCLEOTIDE SEQUENCE [LARGE SCALE GENOMIC DNA]</scope>
    <source>
        <strain evidence="20">ATCC MYA-826 / Pb01</strain>
    </source>
</reference>
<keyword evidence="5" id="KW-0964">Secreted</keyword>
<dbReference type="RefSeq" id="XP_002795836.1">
    <property type="nucleotide sequence ID" value="XM_002795790.1"/>
</dbReference>
<gene>
    <name evidence="19" type="ORF">PAAG_02542</name>
</gene>
<keyword evidence="8 17" id="KW-0732">Signal</keyword>
<evidence type="ECO:0000256" key="9">
    <source>
        <dbReference type="ARBA" id="ARBA00022801"/>
    </source>
</evidence>
<dbReference type="FunFam" id="2.60.120.200:FF:000152">
    <property type="entry name" value="Cell wall glucanase"/>
    <property type="match status" value="1"/>
</dbReference>
<keyword evidence="16" id="KW-1133">Transmembrane helix</keyword>
<dbReference type="EC" id="3.2.1.14" evidence="4"/>
<keyword evidence="9" id="KW-0378">Hydrolase</keyword>
<dbReference type="OMA" id="VRLGIWP"/>
<name>C1GV69_PARBA</name>
<evidence type="ECO:0000256" key="14">
    <source>
        <dbReference type="ARBA" id="ARBA00038074"/>
    </source>
</evidence>
<dbReference type="GeneID" id="9099156"/>
<dbReference type="GO" id="GO:0031505">
    <property type="term" value="P:fungal-type cell wall organization"/>
    <property type="evidence" value="ECO:0007669"/>
    <property type="project" value="TreeGrafter"/>
</dbReference>
<keyword evidence="10 16" id="KW-0472">Membrane</keyword>
<evidence type="ECO:0000256" key="15">
    <source>
        <dbReference type="ARBA" id="ARBA00093308"/>
    </source>
</evidence>
<evidence type="ECO:0000256" key="8">
    <source>
        <dbReference type="ARBA" id="ARBA00022729"/>
    </source>
</evidence>
<dbReference type="VEuPathDB" id="FungiDB:PAAG_02542"/>
<keyword evidence="13" id="KW-0961">Cell wall biogenesis/degradation</keyword>
<dbReference type="PANTHER" id="PTHR10963:SF27">
    <property type="entry name" value="GLYCOSIDASE-RELATED"/>
    <property type="match status" value="1"/>
</dbReference>
<evidence type="ECO:0000256" key="6">
    <source>
        <dbReference type="ARBA" id="ARBA00022676"/>
    </source>
</evidence>
<dbReference type="PROSITE" id="PS51762">
    <property type="entry name" value="GH16_2"/>
    <property type="match status" value="1"/>
</dbReference>
<dbReference type="Pfam" id="PF00722">
    <property type="entry name" value="Glyco_hydro_16"/>
    <property type="match status" value="1"/>
</dbReference>
<keyword evidence="20" id="KW-1185">Reference proteome</keyword>
<dbReference type="InterPro" id="IPR013320">
    <property type="entry name" value="ConA-like_dom_sf"/>
</dbReference>
<evidence type="ECO:0000256" key="5">
    <source>
        <dbReference type="ARBA" id="ARBA00022512"/>
    </source>
</evidence>
<keyword evidence="7" id="KW-0808">Transferase</keyword>